<feature type="domain" description="SHOCT" evidence="1">
    <location>
        <begin position="98"/>
        <end position="124"/>
    </location>
</feature>
<protein>
    <submittedName>
        <fullName evidence="2">SHOCT domain-containing protein</fullName>
    </submittedName>
</protein>
<dbReference type="Pfam" id="PF09851">
    <property type="entry name" value="SHOCT"/>
    <property type="match status" value="1"/>
</dbReference>
<evidence type="ECO:0000259" key="1">
    <source>
        <dbReference type="Pfam" id="PF09851"/>
    </source>
</evidence>
<name>A0A4Q5KKI3_9GAMM</name>
<dbReference type="EMBL" id="SEZK01000110">
    <property type="protein sequence ID" value="RYU46063.1"/>
    <property type="molecule type" value="Genomic_DNA"/>
</dbReference>
<accession>A0A4Q5KKI3</accession>
<dbReference type="Proteomes" id="UP000294063">
    <property type="component" value="Unassembled WGS sequence"/>
</dbReference>
<evidence type="ECO:0000313" key="3">
    <source>
        <dbReference type="Proteomes" id="UP000294063"/>
    </source>
</evidence>
<organism evidence="2 3">
    <name type="scientific">Aliivibrio finisterrensis</name>
    <dbReference type="NCBI Taxonomy" id="511998"/>
    <lineage>
        <taxon>Bacteria</taxon>
        <taxon>Pseudomonadati</taxon>
        <taxon>Pseudomonadota</taxon>
        <taxon>Gammaproteobacteria</taxon>
        <taxon>Vibrionales</taxon>
        <taxon>Vibrionaceae</taxon>
        <taxon>Aliivibrio</taxon>
    </lineage>
</organism>
<dbReference type="InterPro" id="IPR018649">
    <property type="entry name" value="SHOCT"/>
</dbReference>
<dbReference type="AlphaFoldDB" id="A0A4Q5KKI3"/>
<proteinExistence type="predicted"/>
<dbReference type="RefSeq" id="WP_130049489.1">
    <property type="nucleotide sequence ID" value="NZ_SEZK01000110.1"/>
</dbReference>
<gene>
    <name evidence="2" type="ORF">ERW57_19405</name>
</gene>
<reference evidence="2 3" key="1">
    <citation type="submission" date="2019-02" db="EMBL/GenBank/DDBJ databases">
        <title>Genome sequences of Aliivibrio finisterrensis strains from farmed Atlantic salmon.</title>
        <authorList>
            <person name="Bowman J.P."/>
        </authorList>
    </citation>
    <scope>NUCLEOTIDE SEQUENCE [LARGE SCALE GENOMIC DNA]</scope>
    <source>
        <strain evidence="2 3">A46</strain>
    </source>
</reference>
<comment type="caution">
    <text evidence="2">The sequence shown here is derived from an EMBL/GenBank/DDBJ whole genome shotgun (WGS) entry which is preliminary data.</text>
</comment>
<evidence type="ECO:0000313" key="2">
    <source>
        <dbReference type="EMBL" id="RYU46063.1"/>
    </source>
</evidence>
<sequence length="127" mass="14129">MNRIFGNAGALRAEVIHDANEFAKSKGKVAIPVSSNYTPLGNGPGEWASFEYQFRVVNKSDEEVVRTSLRKQADYVVDKNIKVESTITNGSNSDIYNELIKAHQLFESGVLTEAEYKQMKAKILSKS</sequence>